<sequence>MKRLNGKTIALAGQRKSEELSKLVENLGGQALIRPAQGTVFLDDTNVEKEIHALIEGNFDWLIFTTGLGTDKLYQTAANMELGEQFLQALSNAKIAARGYKTVNVLKKLGLTPDVRDDDGSTAGLVRELRGHSLKGCRVALQLHGDPAPLLIEFLEEQQAEYREILPYKHIPPKPEVMEQLVREILAGKIDAVNFTSTPQARFLMSYAKEQGLEKELLEAFSTNVMAVSVGKVTAQALREVGITRMVVPEEERMGSAIIALVNYYKGLEENTN</sequence>
<dbReference type="PANTHER" id="PTHR40082">
    <property type="entry name" value="BLR5956 PROTEIN"/>
    <property type="match status" value="1"/>
</dbReference>
<protein>
    <submittedName>
        <fullName evidence="2">Uroporphyrinogen-III synthase</fullName>
        <ecNumber evidence="2">4.2.1.75</ecNumber>
    </submittedName>
</protein>
<keyword evidence="3" id="KW-1185">Reference proteome</keyword>
<dbReference type="InterPro" id="IPR039793">
    <property type="entry name" value="UROS/Hem4"/>
</dbReference>
<dbReference type="Gene3D" id="3.40.50.10090">
    <property type="match status" value="2"/>
</dbReference>
<evidence type="ECO:0000259" key="1">
    <source>
        <dbReference type="Pfam" id="PF02602"/>
    </source>
</evidence>
<gene>
    <name evidence="2" type="ORF">OIH86_08545</name>
</gene>
<dbReference type="GO" id="GO:0004852">
    <property type="term" value="F:uroporphyrinogen-III synthase activity"/>
    <property type="evidence" value="ECO:0007669"/>
    <property type="project" value="UniProtKB-EC"/>
</dbReference>
<evidence type="ECO:0000313" key="3">
    <source>
        <dbReference type="Proteomes" id="UP001526147"/>
    </source>
</evidence>
<dbReference type="NCBIfam" id="NF004584">
    <property type="entry name" value="PRK05928.2-1"/>
    <property type="match status" value="1"/>
</dbReference>
<dbReference type="PANTHER" id="PTHR40082:SF1">
    <property type="entry name" value="BLR5956 PROTEIN"/>
    <property type="match status" value="1"/>
</dbReference>
<reference evidence="2 3" key="1">
    <citation type="submission" date="2022-10" db="EMBL/GenBank/DDBJ databases">
        <title>Draft genome assembly of moderately radiation resistant bacterium Metabacillus halosaccharovorans.</title>
        <authorList>
            <person name="Pal S."/>
            <person name="Gopinathan A."/>
        </authorList>
    </citation>
    <scope>NUCLEOTIDE SEQUENCE [LARGE SCALE GENOMIC DNA]</scope>
    <source>
        <strain evidence="2 3">VITHBRA001</strain>
    </source>
</reference>
<organism evidence="2 3">
    <name type="scientific">Metabacillus halosaccharovorans</name>
    <dbReference type="NCBI Taxonomy" id="930124"/>
    <lineage>
        <taxon>Bacteria</taxon>
        <taxon>Bacillati</taxon>
        <taxon>Bacillota</taxon>
        <taxon>Bacilli</taxon>
        <taxon>Bacillales</taxon>
        <taxon>Bacillaceae</taxon>
        <taxon>Metabacillus</taxon>
    </lineage>
</organism>
<dbReference type="InterPro" id="IPR036108">
    <property type="entry name" value="4pyrrol_syn_uPrphyn_synt_sf"/>
</dbReference>
<dbReference type="Pfam" id="PF02602">
    <property type="entry name" value="HEM4"/>
    <property type="match status" value="1"/>
</dbReference>
<dbReference type="InterPro" id="IPR003754">
    <property type="entry name" value="4pyrrol_synth_uPrphyn_synth"/>
</dbReference>
<dbReference type="SUPFAM" id="SSF69618">
    <property type="entry name" value="HemD-like"/>
    <property type="match status" value="1"/>
</dbReference>
<name>A0ABT3DFC5_9BACI</name>
<proteinExistence type="predicted"/>
<dbReference type="CDD" id="cd06578">
    <property type="entry name" value="HemD"/>
    <property type="match status" value="1"/>
</dbReference>
<feature type="domain" description="Tetrapyrrole biosynthesis uroporphyrinogen III synthase" evidence="1">
    <location>
        <begin position="19"/>
        <end position="258"/>
    </location>
</feature>
<dbReference type="EMBL" id="JAOYEY010000033">
    <property type="protein sequence ID" value="MCV9885701.1"/>
    <property type="molecule type" value="Genomic_DNA"/>
</dbReference>
<dbReference type="RefSeq" id="WP_264142445.1">
    <property type="nucleotide sequence ID" value="NZ_JAOYEY010000033.1"/>
</dbReference>
<dbReference type="Proteomes" id="UP001526147">
    <property type="component" value="Unassembled WGS sequence"/>
</dbReference>
<keyword evidence="2" id="KW-0456">Lyase</keyword>
<comment type="caution">
    <text evidence="2">The sequence shown here is derived from an EMBL/GenBank/DDBJ whole genome shotgun (WGS) entry which is preliminary data.</text>
</comment>
<dbReference type="EC" id="4.2.1.75" evidence="2"/>
<evidence type="ECO:0000313" key="2">
    <source>
        <dbReference type="EMBL" id="MCV9885701.1"/>
    </source>
</evidence>
<accession>A0ABT3DFC5</accession>